<organism evidence="2 4">
    <name type="scientific">Didymodactylos carnosus</name>
    <dbReference type="NCBI Taxonomy" id="1234261"/>
    <lineage>
        <taxon>Eukaryota</taxon>
        <taxon>Metazoa</taxon>
        <taxon>Spiralia</taxon>
        <taxon>Gnathifera</taxon>
        <taxon>Rotifera</taxon>
        <taxon>Eurotatoria</taxon>
        <taxon>Bdelloidea</taxon>
        <taxon>Philodinida</taxon>
        <taxon>Philodinidae</taxon>
        <taxon>Didymodactylos</taxon>
    </lineage>
</organism>
<evidence type="ECO:0000313" key="4">
    <source>
        <dbReference type="Proteomes" id="UP000663829"/>
    </source>
</evidence>
<feature type="domain" description="Tubulin-folding cofactor D ARM repeats" evidence="1">
    <location>
        <begin position="29"/>
        <end position="228"/>
    </location>
</feature>
<dbReference type="PANTHER" id="PTHR12658">
    <property type="entry name" value="BETA-TUBULIN COFACTOR D"/>
    <property type="match status" value="1"/>
</dbReference>
<dbReference type="PANTHER" id="PTHR12658:SF0">
    <property type="entry name" value="TUBULIN-SPECIFIC CHAPERONE D"/>
    <property type="match status" value="1"/>
</dbReference>
<dbReference type="InterPro" id="IPR016024">
    <property type="entry name" value="ARM-type_fold"/>
</dbReference>
<dbReference type="Gene3D" id="1.25.10.10">
    <property type="entry name" value="Leucine-rich Repeat Variant"/>
    <property type="match status" value="1"/>
</dbReference>
<dbReference type="GO" id="GO:0007023">
    <property type="term" value="P:post-chaperonin tubulin folding pathway"/>
    <property type="evidence" value="ECO:0007669"/>
    <property type="project" value="InterPro"/>
</dbReference>
<evidence type="ECO:0000259" key="1">
    <source>
        <dbReference type="Pfam" id="PF25767"/>
    </source>
</evidence>
<accession>A0A816AWQ7</accession>
<dbReference type="Proteomes" id="UP000663829">
    <property type="component" value="Unassembled WGS sequence"/>
</dbReference>
<name>A0A816AWQ7_9BILA</name>
<dbReference type="GO" id="GO:0007021">
    <property type="term" value="P:tubulin complex assembly"/>
    <property type="evidence" value="ECO:0007669"/>
    <property type="project" value="InterPro"/>
</dbReference>
<dbReference type="InterPro" id="IPR033162">
    <property type="entry name" value="TBCD"/>
</dbReference>
<keyword evidence="4" id="KW-1185">Reference proteome</keyword>
<evidence type="ECO:0000313" key="3">
    <source>
        <dbReference type="EMBL" id="CAF4479386.1"/>
    </source>
</evidence>
<dbReference type="EMBL" id="CAJNOQ010035906">
    <property type="protein sequence ID" value="CAF1601803.1"/>
    <property type="molecule type" value="Genomic_DNA"/>
</dbReference>
<dbReference type="OrthoDB" id="10253476at2759"/>
<protein>
    <recommendedName>
        <fullName evidence="1">Tubulin-folding cofactor D ARM repeats domain-containing protein</fullName>
    </recommendedName>
</protein>
<reference evidence="2" key="1">
    <citation type="submission" date="2021-02" db="EMBL/GenBank/DDBJ databases">
        <authorList>
            <person name="Nowell W R."/>
        </authorList>
    </citation>
    <scope>NUCLEOTIDE SEQUENCE</scope>
</reference>
<dbReference type="EMBL" id="CAJOBC010102345">
    <property type="protein sequence ID" value="CAF4479386.1"/>
    <property type="molecule type" value="Genomic_DNA"/>
</dbReference>
<gene>
    <name evidence="2" type="ORF">GPM918_LOCUS42495</name>
    <name evidence="3" type="ORF">SRO942_LOCUS43740</name>
</gene>
<evidence type="ECO:0000313" key="2">
    <source>
        <dbReference type="EMBL" id="CAF1601803.1"/>
    </source>
</evidence>
<comment type="caution">
    <text evidence="2">The sequence shown here is derived from an EMBL/GenBank/DDBJ whole genome shotgun (WGS) entry which is preliminary data.</text>
</comment>
<dbReference type="GO" id="GO:0070830">
    <property type="term" value="P:bicellular tight junction assembly"/>
    <property type="evidence" value="ECO:0007669"/>
    <property type="project" value="TreeGrafter"/>
</dbReference>
<dbReference type="InterPro" id="IPR058033">
    <property type="entry name" value="ARM_TBCD_2nd"/>
</dbReference>
<dbReference type="Pfam" id="PF25767">
    <property type="entry name" value="ARM_TBCD_2nd"/>
    <property type="match status" value="1"/>
</dbReference>
<dbReference type="GO" id="GO:0048487">
    <property type="term" value="F:beta-tubulin binding"/>
    <property type="evidence" value="ECO:0007669"/>
    <property type="project" value="InterPro"/>
</dbReference>
<dbReference type="AlphaFoldDB" id="A0A816AWQ7"/>
<dbReference type="GO" id="GO:0034333">
    <property type="term" value="P:adherens junction assembly"/>
    <property type="evidence" value="ECO:0007669"/>
    <property type="project" value="TreeGrafter"/>
</dbReference>
<dbReference type="GO" id="GO:0000226">
    <property type="term" value="P:microtubule cytoskeleton organization"/>
    <property type="evidence" value="ECO:0007669"/>
    <property type="project" value="TreeGrafter"/>
</dbReference>
<dbReference type="GO" id="GO:0016328">
    <property type="term" value="C:lateral plasma membrane"/>
    <property type="evidence" value="ECO:0007669"/>
    <property type="project" value="TreeGrafter"/>
</dbReference>
<dbReference type="SUPFAM" id="SSF48371">
    <property type="entry name" value="ARM repeat"/>
    <property type="match status" value="1"/>
</dbReference>
<proteinExistence type="predicted"/>
<dbReference type="GO" id="GO:0005096">
    <property type="term" value="F:GTPase activator activity"/>
    <property type="evidence" value="ECO:0007669"/>
    <property type="project" value="InterPro"/>
</dbReference>
<sequence length="269" mass="30517">MSFYYILRQTNGSHNYPAINGHSNGFHETDANNDDLKDNEYTNDSDIPSNGCLEIIIQMLISGLSDKELYVRWSSAKGIGRITNRLKKTYANELVLLLCDRIDKVALLACDHCTLQGGCLTLAELARRGLLLPIRLNIVIPIVLKSLNYDEKLGHQTYGHVVRDAACYICWAFARAFNPSDFQSYITDLACMLLCIICFDWSVQCRRAASAALQENVGRQGDYFPHGIDIILKTDYSLIGNTTYCYIELAQSIAKYDVYRYYLIEHLLK</sequence>
<dbReference type="Proteomes" id="UP000681722">
    <property type="component" value="Unassembled WGS sequence"/>
</dbReference>
<dbReference type="InterPro" id="IPR011989">
    <property type="entry name" value="ARM-like"/>
</dbReference>